<protein>
    <recommendedName>
        <fullName evidence="3">DGQHR domain-containing protein</fullName>
    </recommendedName>
</protein>
<evidence type="ECO:0000313" key="2">
    <source>
        <dbReference type="Proteomes" id="UP000284998"/>
    </source>
</evidence>
<reference evidence="1 2" key="1">
    <citation type="submission" date="2018-08" db="EMBL/GenBank/DDBJ databases">
        <title>A genome reference for cultivated species of the human gut microbiota.</title>
        <authorList>
            <person name="Zou Y."/>
            <person name="Xue W."/>
            <person name="Luo G."/>
        </authorList>
    </citation>
    <scope>NUCLEOTIDE SEQUENCE [LARGE SCALE GENOMIC DNA]</scope>
    <source>
        <strain evidence="1 2">AM17-44</strain>
    </source>
</reference>
<proteinExistence type="predicted"/>
<accession>A0A414X678</accession>
<gene>
    <name evidence="1" type="ORF">DW204_03360</name>
</gene>
<dbReference type="EMBL" id="QRJS01000005">
    <property type="protein sequence ID" value="RHH48751.1"/>
    <property type="molecule type" value="Genomic_DNA"/>
</dbReference>
<evidence type="ECO:0000313" key="1">
    <source>
        <dbReference type="EMBL" id="RHH48751.1"/>
    </source>
</evidence>
<evidence type="ECO:0008006" key="3">
    <source>
        <dbReference type="Google" id="ProtNLM"/>
    </source>
</evidence>
<comment type="caution">
    <text evidence="1">The sequence shown here is derived from an EMBL/GenBank/DDBJ whole genome shotgun (WGS) entry which is preliminary data.</text>
</comment>
<name>A0A414X678_9BACT</name>
<organism evidence="1 2">
    <name type="scientific">Phocaeicola plebeius</name>
    <dbReference type="NCBI Taxonomy" id="310297"/>
    <lineage>
        <taxon>Bacteria</taxon>
        <taxon>Pseudomonadati</taxon>
        <taxon>Bacteroidota</taxon>
        <taxon>Bacteroidia</taxon>
        <taxon>Bacteroidales</taxon>
        <taxon>Bacteroidaceae</taxon>
        <taxon>Phocaeicola</taxon>
    </lineage>
</organism>
<sequence>MKRLNLLFIEGNRQKIDKTNVKEAYLKIKEYGFIKSMALEYVPMDKAKSKIGNKALFKATVVRKTGEGEPTISNFDIKTETVKPEEYDNYDGVCVDGQHRTLALLFSNLQNEEVTYAEAEIPQNMDILAYVAIRNNGKPWKNNDFTHSGIATNNKEIDHILTKCKSSKIEDTFFYSIYTLTTSTLKAKQIKALQQGYKKIQDFKKLQLSPITTEMGDKVMETIQANKTFTSDRCNGRFGTALKKFYIDNNQDFQTLLDVIALIDNDIWENHFTAEKGHSMEIAAYTDALQSVWLEYQGTTQN</sequence>
<dbReference type="AlphaFoldDB" id="A0A414X678"/>
<dbReference type="Proteomes" id="UP000284998">
    <property type="component" value="Unassembled WGS sequence"/>
</dbReference>